<gene>
    <name evidence="2" type="ORF">BOTBODRAFT_284068</name>
</gene>
<feature type="region of interest" description="Disordered" evidence="1">
    <location>
        <begin position="105"/>
        <end position="173"/>
    </location>
</feature>
<dbReference type="AlphaFoldDB" id="A0A067MUU2"/>
<dbReference type="Proteomes" id="UP000027195">
    <property type="component" value="Unassembled WGS sequence"/>
</dbReference>
<dbReference type="InParanoid" id="A0A067MUU2"/>
<evidence type="ECO:0000313" key="2">
    <source>
        <dbReference type="EMBL" id="KDQ15652.1"/>
    </source>
</evidence>
<sequence length="196" mass="20976">MVRAARVAANYVGWTRPKHAYVCRTTAMTGALPSPSLLRRFSRVCVAPLRPHHHTSAHVATLAHLSSTALATSPPPIPQLQHPLAPSRLSHPDCVRVPTATFLPYRITPSSRPHQSAERNGRINTGDRRATGAVLVNASTPRLGSPAFQTRSHPSIRPRKPPPPPATRSLPDLAQTTPAAISLTCARATTDFGIGA</sequence>
<keyword evidence="3" id="KW-1185">Reference proteome</keyword>
<name>A0A067MUU2_BOTB1</name>
<accession>A0A067MUU2</accession>
<feature type="compositionally biased region" description="Basic and acidic residues" evidence="1">
    <location>
        <begin position="115"/>
        <end position="130"/>
    </location>
</feature>
<proteinExistence type="predicted"/>
<evidence type="ECO:0000313" key="3">
    <source>
        <dbReference type="Proteomes" id="UP000027195"/>
    </source>
</evidence>
<dbReference type="HOGENOM" id="CLU_1389998_0_0_1"/>
<evidence type="ECO:0000256" key="1">
    <source>
        <dbReference type="SAM" id="MobiDB-lite"/>
    </source>
</evidence>
<reference evidence="3" key="1">
    <citation type="journal article" date="2014" name="Proc. Natl. Acad. Sci. U.S.A.">
        <title>Extensive sampling of basidiomycete genomes demonstrates inadequacy of the white-rot/brown-rot paradigm for wood decay fungi.</title>
        <authorList>
            <person name="Riley R."/>
            <person name="Salamov A.A."/>
            <person name="Brown D.W."/>
            <person name="Nagy L.G."/>
            <person name="Floudas D."/>
            <person name="Held B.W."/>
            <person name="Levasseur A."/>
            <person name="Lombard V."/>
            <person name="Morin E."/>
            <person name="Otillar R."/>
            <person name="Lindquist E.A."/>
            <person name="Sun H."/>
            <person name="LaButti K.M."/>
            <person name="Schmutz J."/>
            <person name="Jabbour D."/>
            <person name="Luo H."/>
            <person name="Baker S.E."/>
            <person name="Pisabarro A.G."/>
            <person name="Walton J.D."/>
            <person name="Blanchette R.A."/>
            <person name="Henrissat B."/>
            <person name="Martin F."/>
            <person name="Cullen D."/>
            <person name="Hibbett D.S."/>
            <person name="Grigoriev I.V."/>
        </authorList>
    </citation>
    <scope>NUCLEOTIDE SEQUENCE [LARGE SCALE GENOMIC DNA]</scope>
    <source>
        <strain evidence="3">FD-172 SS1</strain>
    </source>
</reference>
<dbReference type="EMBL" id="KL198031">
    <property type="protein sequence ID" value="KDQ15652.1"/>
    <property type="molecule type" value="Genomic_DNA"/>
</dbReference>
<organism evidence="2 3">
    <name type="scientific">Botryobasidium botryosum (strain FD-172 SS1)</name>
    <dbReference type="NCBI Taxonomy" id="930990"/>
    <lineage>
        <taxon>Eukaryota</taxon>
        <taxon>Fungi</taxon>
        <taxon>Dikarya</taxon>
        <taxon>Basidiomycota</taxon>
        <taxon>Agaricomycotina</taxon>
        <taxon>Agaricomycetes</taxon>
        <taxon>Cantharellales</taxon>
        <taxon>Botryobasidiaceae</taxon>
        <taxon>Botryobasidium</taxon>
    </lineage>
</organism>
<feature type="compositionally biased region" description="Polar residues" evidence="1">
    <location>
        <begin position="137"/>
        <end position="150"/>
    </location>
</feature>
<protein>
    <submittedName>
        <fullName evidence="2">Uncharacterized protein</fullName>
    </submittedName>
</protein>